<protein>
    <submittedName>
        <fullName evidence="2">Uncharacterized protein</fullName>
    </submittedName>
</protein>
<evidence type="ECO:0000313" key="2">
    <source>
        <dbReference type="EMBL" id="MDK9494358.1"/>
    </source>
</evidence>
<evidence type="ECO:0000313" key="3">
    <source>
        <dbReference type="Proteomes" id="UP001223390"/>
    </source>
</evidence>
<feature type="compositionally biased region" description="Pro residues" evidence="1">
    <location>
        <begin position="27"/>
        <end position="40"/>
    </location>
</feature>
<keyword evidence="3" id="KW-1185">Reference proteome</keyword>
<organism evidence="2 3">
    <name type="scientific">Streptomyces katrae</name>
    <dbReference type="NCBI Taxonomy" id="68223"/>
    <lineage>
        <taxon>Bacteria</taxon>
        <taxon>Bacillati</taxon>
        <taxon>Actinomycetota</taxon>
        <taxon>Actinomycetes</taxon>
        <taxon>Kitasatosporales</taxon>
        <taxon>Streptomycetaceae</taxon>
        <taxon>Streptomyces</taxon>
    </lineage>
</organism>
<sequence length="143" mass="16326">MFGRRKAKQERGEMGPAGVPWLAYPEPQWPEPAPSAPEPVPAAAVVDDFLPPDFRMDTDDELAGRFMPWRRPLVVEGEVRACPQCQAYRDWVILCTQDRIWLRCRDGHETLEPHLDVAWYNRNSGPSNGKFGTLEEGLRSLDH</sequence>
<dbReference type="RefSeq" id="WP_285340244.1">
    <property type="nucleotide sequence ID" value="NZ_JASITI010000001.1"/>
</dbReference>
<gene>
    <name evidence="2" type="ORF">QEZ40_000230</name>
</gene>
<comment type="caution">
    <text evidence="2">The sequence shown here is derived from an EMBL/GenBank/DDBJ whole genome shotgun (WGS) entry which is preliminary data.</text>
</comment>
<accession>A0ABT7GLB3</accession>
<evidence type="ECO:0000256" key="1">
    <source>
        <dbReference type="SAM" id="MobiDB-lite"/>
    </source>
</evidence>
<reference evidence="2 3" key="1">
    <citation type="submission" date="2023-05" db="EMBL/GenBank/DDBJ databases">
        <title>Sequencing and Assembly of Streptomyces sp. NP73.</title>
        <authorList>
            <person name="Konwar A.N."/>
            <person name="Saikia K."/>
            <person name="Thakur D."/>
        </authorList>
    </citation>
    <scope>NUCLEOTIDE SEQUENCE [LARGE SCALE GENOMIC DNA]</scope>
    <source>
        <strain evidence="2 3">NP73</strain>
    </source>
</reference>
<dbReference type="Proteomes" id="UP001223390">
    <property type="component" value="Unassembled WGS sequence"/>
</dbReference>
<name>A0ABT7GLB3_9ACTN</name>
<proteinExistence type="predicted"/>
<dbReference type="EMBL" id="JASITI010000001">
    <property type="protein sequence ID" value="MDK9494358.1"/>
    <property type="molecule type" value="Genomic_DNA"/>
</dbReference>
<feature type="region of interest" description="Disordered" evidence="1">
    <location>
        <begin position="1"/>
        <end position="40"/>
    </location>
</feature>